<dbReference type="Proteomes" id="UP001139150">
    <property type="component" value="Unassembled WGS sequence"/>
</dbReference>
<dbReference type="PANTHER" id="PTHR43249">
    <property type="entry name" value="UDP-N-ACETYL-2-AMINO-2-DEOXY-D-GLUCURONATE OXIDASE"/>
    <property type="match status" value="1"/>
</dbReference>
<dbReference type="InterPro" id="IPR000683">
    <property type="entry name" value="Gfo/Idh/MocA-like_OxRdtase_N"/>
</dbReference>
<dbReference type="SUPFAM" id="SSF55347">
    <property type="entry name" value="Glyceraldehyde-3-phosphate dehydrogenase-like, C-terminal domain"/>
    <property type="match status" value="1"/>
</dbReference>
<dbReference type="GO" id="GO:0000166">
    <property type="term" value="F:nucleotide binding"/>
    <property type="evidence" value="ECO:0007669"/>
    <property type="project" value="InterPro"/>
</dbReference>
<dbReference type="EMBL" id="JAKRYL010000037">
    <property type="protein sequence ID" value="MCL7749725.1"/>
    <property type="molecule type" value="Genomic_DNA"/>
</dbReference>
<dbReference type="AlphaFoldDB" id="A0A9X2IAV1"/>
<protein>
    <submittedName>
        <fullName evidence="3">Gfo/Idh/MocA family oxidoreductase</fullName>
    </submittedName>
</protein>
<dbReference type="PANTHER" id="PTHR43249:SF1">
    <property type="entry name" value="D-GLUCOSIDE 3-DEHYDROGENASE"/>
    <property type="match status" value="1"/>
</dbReference>
<evidence type="ECO:0000313" key="3">
    <source>
        <dbReference type="EMBL" id="MCL7749725.1"/>
    </source>
</evidence>
<accession>A0A9X2IAV1</accession>
<reference evidence="3" key="1">
    <citation type="submission" date="2022-02" db="EMBL/GenBank/DDBJ databases">
        <title>Halalkalibacter sp. nov. isolated from Lonar Lake, India.</title>
        <authorList>
            <person name="Joshi A."/>
            <person name="Thite S."/>
            <person name="Lodha T."/>
        </authorList>
    </citation>
    <scope>NUCLEOTIDE SEQUENCE</scope>
    <source>
        <strain evidence="3">MEB205</strain>
    </source>
</reference>
<dbReference type="Gene3D" id="3.40.50.720">
    <property type="entry name" value="NAD(P)-binding Rossmann-like Domain"/>
    <property type="match status" value="1"/>
</dbReference>
<name>A0A9X2IAV1_9BACI</name>
<evidence type="ECO:0000259" key="2">
    <source>
        <dbReference type="Pfam" id="PF22725"/>
    </source>
</evidence>
<dbReference type="InterPro" id="IPR036291">
    <property type="entry name" value="NAD(P)-bd_dom_sf"/>
</dbReference>
<feature type="domain" description="GFO/IDH/MocA-like oxidoreductase" evidence="2">
    <location>
        <begin position="127"/>
        <end position="250"/>
    </location>
</feature>
<comment type="caution">
    <text evidence="3">The sequence shown here is derived from an EMBL/GenBank/DDBJ whole genome shotgun (WGS) entry which is preliminary data.</text>
</comment>
<proteinExistence type="predicted"/>
<dbReference type="Gene3D" id="3.30.360.10">
    <property type="entry name" value="Dihydrodipicolinate Reductase, domain 2"/>
    <property type="match status" value="1"/>
</dbReference>
<feature type="domain" description="Gfo/Idh/MocA-like oxidoreductase N-terminal" evidence="1">
    <location>
        <begin position="2"/>
        <end position="111"/>
    </location>
</feature>
<dbReference type="InterPro" id="IPR052515">
    <property type="entry name" value="Gfo/Idh/MocA_Oxidoreductase"/>
</dbReference>
<evidence type="ECO:0000259" key="1">
    <source>
        <dbReference type="Pfam" id="PF01408"/>
    </source>
</evidence>
<evidence type="ECO:0000313" key="4">
    <source>
        <dbReference type="Proteomes" id="UP001139150"/>
    </source>
</evidence>
<dbReference type="InterPro" id="IPR055170">
    <property type="entry name" value="GFO_IDH_MocA-like_dom"/>
</dbReference>
<dbReference type="RefSeq" id="WP_250098581.1">
    <property type="nucleotide sequence ID" value="NZ_JAKRYL010000037.1"/>
</dbReference>
<keyword evidence="4" id="KW-1185">Reference proteome</keyword>
<sequence length="334" mass="37635">MLKVAVIGLGDISSIHIQAIQANSNVELVAVCDIDESLKNKVPSANFYRNYHELLEKEPVDCVHNCLPHYLHYPVTKACMEMGIHVFQEKPLGLSAAEGEKLVRLEESNKSVKLCVCLQNRYNESFEMLQQMVMDGQYGQLIGLKGIVPWYRPKSYYDSKPWRGKIEYAGGGVMINQALHTLDLMQLIGGEIEEIRGSISHLLDYGIEVEDTATANIMFKNGATGLFYATNAHSENASVEIEAIFEKGRFTIKDSKLLMTREDGMIEKLVEDTKMPGTKFYYGASHSKLISQFYSCVLNNSQDYVHARDALTSMTMIDAIQRSSEENRKIKLEV</sequence>
<dbReference type="SUPFAM" id="SSF51735">
    <property type="entry name" value="NAD(P)-binding Rossmann-fold domains"/>
    <property type="match status" value="1"/>
</dbReference>
<dbReference type="Pfam" id="PF01408">
    <property type="entry name" value="GFO_IDH_MocA"/>
    <property type="match status" value="1"/>
</dbReference>
<gene>
    <name evidence="3" type="ORF">MF646_21660</name>
</gene>
<dbReference type="Pfam" id="PF22725">
    <property type="entry name" value="GFO_IDH_MocA_C3"/>
    <property type="match status" value="1"/>
</dbReference>
<organism evidence="3 4">
    <name type="scientific">Halalkalibacter alkaliphilus</name>
    <dbReference type="NCBI Taxonomy" id="2917993"/>
    <lineage>
        <taxon>Bacteria</taxon>
        <taxon>Bacillati</taxon>
        <taxon>Bacillota</taxon>
        <taxon>Bacilli</taxon>
        <taxon>Bacillales</taxon>
        <taxon>Bacillaceae</taxon>
        <taxon>Halalkalibacter</taxon>
    </lineage>
</organism>